<dbReference type="EC" id="3.1.-.-" evidence="4"/>
<dbReference type="InterPro" id="IPR004843">
    <property type="entry name" value="Calcineurin-like_PHP"/>
</dbReference>
<dbReference type="OrthoDB" id="9780884at2"/>
<dbReference type="GO" id="GO:0009245">
    <property type="term" value="P:lipid A biosynthetic process"/>
    <property type="evidence" value="ECO:0007669"/>
    <property type="project" value="TreeGrafter"/>
</dbReference>
<gene>
    <name evidence="4" type="ORF">NCTC12475_00506</name>
</gene>
<dbReference type="PANTHER" id="PTHR31302:SF31">
    <property type="entry name" value="PHOSPHODIESTERASE YAEI"/>
    <property type="match status" value="1"/>
</dbReference>
<dbReference type="CDD" id="cd07385">
    <property type="entry name" value="MPP_YkuE_C"/>
    <property type="match status" value="1"/>
</dbReference>
<dbReference type="InterPro" id="IPR029052">
    <property type="entry name" value="Metallo-depent_PP-like"/>
</dbReference>
<dbReference type="STRING" id="32024.GCA_000788295_00632"/>
<reference evidence="4 5" key="1">
    <citation type="submission" date="2018-06" db="EMBL/GenBank/DDBJ databases">
        <authorList>
            <consortium name="Pathogen Informatics"/>
            <person name="Doyle S."/>
        </authorList>
    </citation>
    <scope>NUCLEOTIDE SEQUENCE [LARGE SCALE GENOMIC DNA]</scope>
    <source>
        <strain evidence="4 5">NCTC12475</strain>
    </source>
</reference>
<evidence type="ECO:0000313" key="4">
    <source>
        <dbReference type="EMBL" id="SUX10318.1"/>
    </source>
</evidence>
<dbReference type="GO" id="GO:0016020">
    <property type="term" value="C:membrane"/>
    <property type="evidence" value="ECO:0007669"/>
    <property type="project" value="GOC"/>
</dbReference>
<dbReference type="GO" id="GO:0046872">
    <property type="term" value="F:metal ion binding"/>
    <property type="evidence" value="ECO:0007669"/>
    <property type="project" value="UniProtKB-KW"/>
</dbReference>
<dbReference type="Gene3D" id="3.60.21.10">
    <property type="match status" value="1"/>
</dbReference>
<evidence type="ECO:0000256" key="1">
    <source>
        <dbReference type="ARBA" id="ARBA00022723"/>
    </source>
</evidence>
<evidence type="ECO:0000313" key="5">
    <source>
        <dbReference type="Proteomes" id="UP000254920"/>
    </source>
</evidence>
<dbReference type="RefSeq" id="WP_089182743.1">
    <property type="nucleotide sequence ID" value="NZ_CP043427.1"/>
</dbReference>
<dbReference type="GO" id="GO:0008758">
    <property type="term" value="F:UDP-2,3-diacylglucosamine hydrolase activity"/>
    <property type="evidence" value="ECO:0007669"/>
    <property type="project" value="TreeGrafter"/>
</dbReference>
<dbReference type="GeneID" id="93090946"/>
<organism evidence="4 5">
    <name type="scientific">Campylobacter sputorum subsp. sputorum</name>
    <dbReference type="NCBI Taxonomy" id="32024"/>
    <lineage>
        <taxon>Bacteria</taxon>
        <taxon>Pseudomonadati</taxon>
        <taxon>Campylobacterota</taxon>
        <taxon>Epsilonproteobacteria</taxon>
        <taxon>Campylobacterales</taxon>
        <taxon>Campylobacteraceae</taxon>
        <taxon>Campylobacter</taxon>
    </lineage>
</organism>
<dbReference type="InterPro" id="IPR051158">
    <property type="entry name" value="Metallophosphoesterase_sf"/>
</dbReference>
<accession>A0A381DI11</accession>
<keyword evidence="2 4" id="KW-0378">Hydrolase</keyword>
<dbReference type="Pfam" id="PF00149">
    <property type="entry name" value="Metallophos"/>
    <property type="match status" value="1"/>
</dbReference>
<dbReference type="AlphaFoldDB" id="A0A381DI11"/>
<protein>
    <submittedName>
        <fullName evidence="4">Cytoplasmic membrane protein</fullName>
        <ecNumber evidence="4">3.1.-.-</ecNumber>
    </submittedName>
</protein>
<sequence>MKITIFPIVASLVFIFINLYVYKRFFGKIHVFSSKKYYVFVLIICILEALFFFNLRVNFLNQTMQNFTALLIGISFIAFSYVLIYDIFYILFKFFKFKQSIRKDIKKFFDIVFIIAMFVGVFVGTYNAIFRLNVKNIDIILPNLKQDLKLIQISDIHIGGFLDDNFLKNIVNKVNELNPDIVVITGDLIDFDPKLAKEKLASINDIKSKFGTYFVVGNHEYYVGIKESLENLSRLNMHILQNESIEVGGVNLVGVYDYLGYKIGEYEPNFSKAIKDINESLPVILLAHQPRIIVQLNKNELSRLDLILCGHTHGGQIFPFHFLVKMVNSYLYGLYEKDNAKIYVTSGTGFWGLPIRLLSSSEIVNFNLKGKK</sequence>
<evidence type="ECO:0000259" key="3">
    <source>
        <dbReference type="Pfam" id="PF00149"/>
    </source>
</evidence>
<dbReference type="SUPFAM" id="SSF56300">
    <property type="entry name" value="Metallo-dependent phosphatases"/>
    <property type="match status" value="1"/>
</dbReference>
<dbReference type="Proteomes" id="UP000254920">
    <property type="component" value="Unassembled WGS sequence"/>
</dbReference>
<dbReference type="PANTHER" id="PTHR31302">
    <property type="entry name" value="TRANSMEMBRANE PROTEIN WITH METALLOPHOSPHOESTERASE DOMAIN-RELATED"/>
    <property type="match status" value="1"/>
</dbReference>
<keyword evidence="5" id="KW-1185">Reference proteome</keyword>
<feature type="domain" description="Calcineurin-like phosphoesterase" evidence="3">
    <location>
        <begin position="149"/>
        <end position="314"/>
    </location>
</feature>
<keyword evidence="1" id="KW-0479">Metal-binding</keyword>
<dbReference type="EMBL" id="UFVD01000001">
    <property type="protein sequence ID" value="SUX10318.1"/>
    <property type="molecule type" value="Genomic_DNA"/>
</dbReference>
<evidence type="ECO:0000256" key="2">
    <source>
        <dbReference type="ARBA" id="ARBA00022801"/>
    </source>
</evidence>
<name>A0A381DI11_9BACT</name>
<proteinExistence type="predicted"/>